<dbReference type="InParanoid" id="A0A3N4KL19"/>
<dbReference type="Proteomes" id="UP000277580">
    <property type="component" value="Unassembled WGS sequence"/>
</dbReference>
<dbReference type="AlphaFoldDB" id="A0A3N4KL19"/>
<evidence type="ECO:0000256" key="3">
    <source>
        <dbReference type="ARBA" id="ARBA00022827"/>
    </source>
</evidence>
<sequence length="257" mass="27829">MARHRLPLLAAAAALFIIFFFVLLPADSAQQHPAGTSASKHASVTVVDSTPSFRSEDESGFAIAKEEVAGGGPPLLGGDIHKEILHGETIMPKLGNETAKAELGRASWKLLHTTLSRFPKKPAKDEREALSSFLYLFARLYPCGECATHFQALLQRYPPQTSSRDAAAQWGCFVHNLVNERLHKPAFDCGAVTEMYKCGCADADAEDEEAKKAAEERVREPLETAGVTAGRPLTAAEGVDLLEVNTRRAGVEMQKEG</sequence>
<gene>
    <name evidence="10" type="ORF">P167DRAFT_575548</name>
</gene>
<keyword evidence="5" id="KW-1015">Disulfide bond</keyword>
<dbReference type="EC" id="1.8.3.2" evidence="6"/>
<feature type="chain" id="PRO_5017949648" description="Sulfhydryl oxidase" evidence="8">
    <location>
        <begin position="30"/>
        <end position="257"/>
    </location>
</feature>
<keyword evidence="3 6" id="KW-0274">FAD</keyword>
<dbReference type="Gene3D" id="1.20.120.310">
    <property type="entry name" value="ERV/ALR sulfhydryl oxidase domain"/>
    <property type="match status" value="1"/>
</dbReference>
<dbReference type="GO" id="GO:0005739">
    <property type="term" value="C:mitochondrion"/>
    <property type="evidence" value="ECO:0007669"/>
    <property type="project" value="TreeGrafter"/>
</dbReference>
<evidence type="ECO:0000259" key="9">
    <source>
        <dbReference type="PROSITE" id="PS51324"/>
    </source>
</evidence>
<feature type="compositionally biased region" description="Basic and acidic residues" evidence="7">
    <location>
        <begin position="211"/>
        <end position="222"/>
    </location>
</feature>
<feature type="domain" description="ERV/ALR sulfhydryl oxidase" evidence="9">
    <location>
        <begin position="96"/>
        <end position="196"/>
    </location>
</feature>
<evidence type="ECO:0000256" key="1">
    <source>
        <dbReference type="ARBA" id="ARBA00001974"/>
    </source>
</evidence>
<evidence type="ECO:0000256" key="4">
    <source>
        <dbReference type="ARBA" id="ARBA00023002"/>
    </source>
</evidence>
<dbReference type="OrthoDB" id="59470at2759"/>
<comment type="cofactor">
    <cofactor evidence="1 6">
        <name>FAD</name>
        <dbReference type="ChEBI" id="CHEBI:57692"/>
    </cofactor>
</comment>
<feature type="region of interest" description="Disordered" evidence="7">
    <location>
        <begin position="211"/>
        <end position="230"/>
    </location>
</feature>
<feature type="signal peptide" evidence="8">
    <location>
        <begin position="1"/>
        <end position="29"/>
    </location>
</feature>
<keyword evidence="8" id="KW-0732">Signal</keyword>
<dbReference type="SUPFAM" id="SSF69000">
    <property type="entry name" value="FAD-dependent thiol oxidase"/>
    <property type="match status" value="1"/>
</dbReference>
<evidence type="ECO:0000256" key="5">
    <source>
        <dbReference type="ARBA" id="ARBA00023157"/>
    </source>
</evidence>
<evidence type="ECO:0000256" key="7">
    <source>
        <dbReference type="SAM" id="MobiDB-lite"/>
    </source>
</evidence>
<dbReference type="PROSITE" id="PS51324">
    <property type="entry name" value="ERV_ALR"/>
    <property type="match status" value="1"/>
</dbReference>
<dbReference type="PANTHER" id="PTHR12645:SF1">
    <property type="entry name" value="FAD-LINKED SULFHYDRYL OXIDASE ERV2"/>
    <property type="match status" value="1"/>
</dbReference>
<dbReference type="FunFam" id="1.20.120.310:FF:000002">
    <property type="entry name" value="Sulfhydryl oxidase"/>
    <property type="match status" value="1"/>
</dbReference>
<dbReference type="EMBL" id="ML119137">
    <property type="protein sequence ID" value="RPB11256.1"/>
    <property type="molecule type" value="Genomic_DNA"/>
</dbReference>
<evidence type="ECO:0000256" key="8">
    <source>
        <dbReference type="SAM" id="SignalP"/>
    </source>
</evidence>
<proteinExistence type="predicted"/>
<reference evidence="10 11" key="1">
    <citation type="journal article" date="2018" name="Nat. Ecol. Evol.">
        <title>Pezizomycetes genomes reveal the molecular basis of ectomycorrhizal truffle lifestyle.</title>
        <authorList>
            <person name="Murat C."/>
            <person name="Payen T."/>
            <person name="Noel B."/>
            <person name="Kuo A."/>
            <person name="Morin E."/>
            <person name="Chen J."/>
            <person name="Kohler A."/>
            <person name="Krizsan K."/>
            <person name="Balestrini R."/>
            <person name="Da Silva C."/>
            <person name="Montanini B."/>
            <person name="Hainaut M."/>
            <person name="Levati E."/>
            <person name="Barry K.W."/>
            <person name="Belfiori B."/>
            <person name="Cichocki N."/>
            <person name="Clum A."/>
            <person name="Dockter R.B."/>
            <person name="Fauchery L."/>
            <person name="Guy J."/>
            <person name="Iotti M."/>
            <person name="Le Tacon F."/>
            <person name="Lindquist E.A."/>
            <person name="Lipzen A."/>
            <person name="Malagnac F."/>
            <person name="Mello A."/>
            <person name="Molinier V."/>
            <person name="Miyauchi S."/>
            <person name="Poulain J."/>
            <person name="Riccioni C."/>
            <person name="Rubini A."/>
            <person name="Sitrit Y."/>
            <person name="Splivallo R."/>
            <person name="Traeger S."/>
            <person name="Wang M."/>
            <person name="Zifcakova L."/>
            <person name="Wipf D."/>
            <person name="Zambonelli A."/>
            <person name="Paolocci F."/>
            <person name="Nowrousian M."/>
            <person name="Ottonello S."/>
            <person name="Baldrian P."/>
            <person name="Spatafora J.W."/>
            <person name="Henrissat B."/>
            <person name="Nagy L.G."/>
            <person name="Aury J.M."/>
            <person name="Wincker P."/>
            <person name="Grigoriev I.V."/>
            <person name="Bonfante P."/>
            <person name="Martin F.M."/>
        </authorList>
    </citation>
    <scope>NUCLEOTIDE SEQUENCE [LARGE SCALE GENOMIC DNA]</scope>
    <source>
        <strain evidence="10 11">CCBAS932</strain>
    </source>
</reference>
<dbReference type="InterPro" id="IPR036774">
    <property type="entry name" value="ERV/ALR_sulphydryl_oxid_sf"/>
</dbReference>
<dbReference type="Pfam" id="PF04777">
    <property type="entry name" value="Evr1_Alr"/>
    <property type="match status" value="1"/>
</dbReference>
<dbReference type="FunCoup" id="A0A3N4KL19">
    <property type="interactions" value="14"/>
</dbReference>
<evidence type="ECO:0000256" key="2">
    <source>
        <dbReference type="ARBA" id="ARBA00022630"/>
    </source>
</evidence>
<dbReference type="STRING" id="1392247.A0A3N4KL19"/>
<keyword evidence="11" id="KW-1185">Reference proteome</keyword>
<dbReference type="GO" id="GO:0016971">
    <property type="term" value="F:flavin-dependent sulfhydryl oxidase activity"/>
    <property type="evidence" value="ECO:0007669"/>
    <property type="project" value="InterPro"/>
</dbReference>
<dbReference type="InterPro" id="IPR039799">
    <property type="entry name" value="ALR/ERV"/>
</dbReference>
<keyword evidence="2 6" id="KW-0285">Flavoprotein</keyword>
<accession>A0A3N4KL19</accession>
<organism evidence="10 11">
    <name type="scientific">Morchella conica CCBAS932</name>
    <dbReference type="NCBI Taxonomy" id="1392247"/>
    <lineage>
        <taxon>Eukaryota</taxon>
        <taxon>Fungi</taxon>
        <taxon>Dikarya</taxon>
        <taxon>Ascomycota</taxon>
        <taxon>Pezizomycotina</taxon>
        <taxon>Pezizomycetes</taxon>
        <taxon>Pezizales</taxon>
        <taxon>Morchellaceae</taxon>
        <taxon>Morchella</taxon>
    </lineage>
</organism>
<dbReference type="PANTHER" id="PTHR12645">
    <property type="entry name" value="ALR/ERV"/>
    <property type="match status" value="1"/>
</dbReference>
<protein>
    <recommendedName>
        <fullName evidence="6">Sulfhydryl oxidase</fullName>
        <ecNumber evidence="6">1.8.3.2</ecNumber>
    </recommendedName>
</protein>
<evidence type="ECO:0000313" key="10">
    <source>
        <dbReference type="EMBL" id="RPB11256.1"/>
    </source>
</evidence>
<evidence type="ECO:0000256" key="6">
    <source>
        <dbReference type="RuleBase" id="RU371123"/>
    </source>
</evidence>
<keyword evidence="4 6" id="KW-0560">Oxidoreductase</keyword>
<dbReference type="InterPro" id="IPR017905">
    <property type="entry name" value="ERV/ALR_sulphydryl_oxidase"/>
</dbReference>
<evidence type="ECO:0000313" key="11">
    <source>
        <dbReference type="Proteomes" id="UP000277580"/>
    </source>
</evidence>
<comment type="catalytic activity">
    <reaction evidence="6">
        <text>2 R'C(R)SH + O2 = R'C(R)S-S(R)CR' + H2O2</text>
        <dbReference type="Rhea" id="RHEA:17357"/>
        <dbReference type="ChEBI" id="CHEBI:15379"/>
        <dbReference type="ChEBI" id="CHEBI:16240"/>
        <dbReference type="ChEBI" id="CHEBI:16520"/>
        <dbReference type="ChEBI" id="CHEBI:17412"/>
        <dbReference type="EC" id="1.8.3.2"/>
    </reaction>
</comment>
<dbReference type="GO" id="GO:0050660">
    <property type="term" value="F:flavin adenine dinucleotide binding"/>
    <property type="evidence" value="ECO:0007669"/>
    <property type="project" value="TreeGrafter"/>
</dbReference>
<name>A0A3N4KL19_9PEZI</name>